<evidence type="ECO:0000313" key="1">
    <source>
        <dbReference type="EMBL" id="MBB3111985.1"/>
    </source>
</evidence>
<proteinExistence type="predicted"/>
<sequence>MFIKQIEMVPKTKEEVQEVIDSVPEWLKDEVSNNSYGFAEKTSTLIIEIAHS</sequence>
<evidence type="ECO:0000313" key="2">
    <source>
        <dbReference type="Proteomes" id="UP000570361"/>
    </source>
</evidence>
<accession>A0A7W5FP50</accession>
<protein>
    <submittedName>
        <fullName evidence="1">TRAP-type uncharacterized transport system substrate-binding protein</fullName>
    </submittedName>
</protein>
<organism evidence="1 2">
    <name type="scientific">Paenibacillus phyllosphaerae</name>
    <dbReference type="NCBI Taxonomy" id="274593"/>
    <lineage>
        <taxon>Bacteria</taxon>
        <taxon>Bacillati</taxon>
        <taxon>Bacillota</taxon>
        <taxon>Bacilli</taxon>
        <taxon>Bacillales</taxon>
        <taxon>Paenibacillaceae</taxon>
        <taxon>Paenibacillus</taxon>
    </lineage>
</organism>
<gene>
    <name evidence="1" type="ORF">FHS18_004053</name>
</gene>
<dbReference type="AlphaFoldDB" id="A0A7W5FP50"/>
<comment type="caution">
    <text evidence="1">The sequence shown here is derived from an EMBL/GenBank/DDBJ whole genome shotgun (WGS) entry which is preliminary data.</text>
</comment>
<reference evidence="1 2" key="1">
    <citation type="submission" date="2020-08" db="EMBL/GenBank/DDBJ databases">
        <title>Genomic Encyclopedia of Type Strains, Phase III (KMG-III): the genomes of soil and plant-associated and newly described type strains.</title>
        <authorList>
            <person name="Whitman W."/>
        </authorList>
    </citation>
    <scope>NUCLEOTIDE SEQUENCE [LARGE SCALE GENOMIC DNA]</scope>
    <source>
        <strain evidence="1 2">CECT 5862</strain>
    </source>
</reference>
<keyword evidence="2" id="KW-1185">Reference proteome</keyword>
<name>A0A7W5FP50_9BACL</name>
<dbReference type="EMBL" id="JACHXK010000009">
    <property type="protein sequence ID" value="MBB3111985.1"/>
    <property type="molecule type" value="Genomic_DNA"/>
</dbReference>
<dbReference type="Proteomes" id="UP000570361">
    <property type="component" value="Unassembled WGS sequence"/>
</dbReference>